<sequence>MSRYLFEEASKRNLSEMIFKLALPDKAFARARQVFFYFYRFYH</sequence>
<gene>
    <name evidence="1" type="ORF">DB44_CW00250</name>
</gene>
<organism evidence="1 2">
    <name type="scientific">Candidatus Protochlamydia amoebophila</name>
    <dbReference type="NCBI Taxonomy" id="362787"/>
    <lineage>
        <taxon>Bacteria</taxon>
        <taxon>Pseudomonadati</taxon>
        <taxon>Chlamydiota</taxon>
        <taxon>Chlamydiia</taxon>
        <taxon>Parachlamydiales</taxon>
        <taxon>Parachlamydiaceae</taxon>
        <taxon>Candidatus Protochlamydia</taxon>
    </lineage>
</organism>
<protein>
    <submittedName>
        <fullName evidence="1">Uncharacterized protein</fullName>
    </submittedName>
</protein>
<evidence type="ECO:0000313" key="2">
    <source>
        <dbReference type="Proteomes" id="UP000031465"/>
    </source>
</evidence>
<dbReference type="AlphaFoldDB" id="A0A0C1JX72"/>
<accession>A0A0C1JX72</accession>
<evidence type="ECO:0000313" key="1">
    <source>
        <dbReference type="EMBL" id="KIC71852.1"/>
    </source>
</evidence>
<comment type="caution">
    <text evidence="1">The sequence shown here is derived from an EMBL/GenBank/DDBJ whole genome shotgun (WGS) entry which is preliminary data.</text>
</comment>
<dbReference type="PATRIC" id="fig|362787.3.peg.1104"/>
<proteinExistence type="predicted"/>
<dbReference type="EMBL" id="JSAN01000069">
    <property type="protein sequence ID" value="KIC71852.1"/>
    <property type="molecule type" value="Genomic_DNA"/>
</dbReference>
<name>A0A0C1JX72_9BACT</name>
<dbReference type="Proteomes" id="UP000031465">
    <property type="component" value="Unassembled WGS sequence"/>
</dbReference>
<reference evidence="1 2" key="1">
    <citation type="journal article" date="2014" name="Mol. Biol. Evol.">
        <title>Massive expansion of Ubiquitination-related gene families within the Chlamydiae.</title>
        <authorList>
            <person name="Domman D."/>
            <person name="Collingro A."/>
            <person name="Lagkouvardos I."/>
            <person name="Gehre L."/>
            <person name="Weinmaier T."/>
            <person name="Rattei T."/>
            <person name="Subtil A."/>
            <person name="Horn M."/>
        </authorList>
    </citation>
    <scope>NUCLEOTIDE SEQUENCE [LARGE SCALE GENOMIC DNA]</scope>
    <source>
        <strain evidence="1 2">EI2</strain>
    </source>
</reference>